<keyword evidence="2" id="KW-1185">Reference proteome</keyword>
<dbReference type="Proteomes" id="UP000197032">
    <property type="component" value="Unassembled WGS sequence"/>
</dbReference>
<proteinExistence type="predicted"/>
<evidence type="ECO:0000313" key="2">
    <source>
        <dbReference type="Proteomes" id="UP000197032"/>
    </source>
</evidence>
<accession>A0A1Z5HPW9</accession>
<evidence type="ECO:0000313" key="1">
    <source>
        <dbReference type="EMBL" id="GAW91582.1"/>
    </source>
</evidence>
<organism evidence="1 2">
    <name type="scientific">Calderihabitans maritimus</name>
    <dbReference type="NCBI Taxonomy" id="1246530"/>
    <lineage>
        <taxon>Bacteria</taxon>
        <taxon>Bacillati</taxon>
        <taxon>Bacillota</taxon>
        <taxon>Clostridia</taxon>
        <taxon>Neomoorellales</taxon>
        <taxon>Calderihabitantaceae</taxon>
        <taxon>Calderihabitans</taxon>
    </lineage>
</organism>
<sequence>MDTKSNIVLVGSDTEELVGVGCITVLKVLLTQIEGATVGRR</sequence>
<reference evidence="2" key="1">
    <citation type="journal article" date="2017" name="Appl. Environ. Microbiol.">
        <title>Genomic analysis of Calderihabitans maritimus KKC1, a thermophilic hydrogenogenic carboxydotrophic bacterium isolated from marine sediment.</title>
        <authorList>
            <person name="Omae K."/>
            <person name="Yoneda Y."/>
            <person name="Fukuyama Y."/>
            <person name="Yoshida T."/>
            <person name="Sako Y."/>
        </authorList>
    </citation>
    <scope>NUCLEOTIDE SEQUENCE [LARGE SCALE GENOMIC DNA]</scope>
    <source>
        <strain evidence="2">KKC1</strain>
    </source>
</reference>
<dbReference type="AlphaFoldDB" id="A0A1Z5HPW9"/>
<comment type="caution">
    <text evidence="1">The sequence shown here is derived from an EMBL/GenBank/DDBJ whole genome shotgun (WGS) entry which is preliminary data.</text>
</comment>
<gene>
    <name evidence="1" type="ORF">KKC1_07430</name>
</gene>
<dbReference type="EMBL" id="BDGJ01000020">
    <property type="protein sequence ID" value="GAW91582.1"/>
    <property type="molecule type" value="Genomic_DNA"/>
</dbReference>
<protein>
    <submittedName>
        <fullName evidence="1">Uncharacterized protein</fullName>
    </submittedName>
</protein>
<name>A0A1Z5HPW9_9FIRM</name>